<organism evidence="2 3">
    <name type="scientific">Pinibacter aurantiacus</name>
    <dbReference type="NCBI Taxonomy" id="2851599"/>
    <lineage>
        <taxon>Bacteria</taxon>
        <taxon>Pseudomonadati</taxon>
        <taxon>Bacteroidota</taxon>
        <taxon>Chitinophagia</taxon>
        <taxon>Chitinophagales</taxon>
        <taxon>Chitinophagaceae</taxon>
        <taxon>Pinibacter</taxon>
    </lineage>
</organism>
<dbReference type="NCBIfam" id="TIGR03511">
    <property type="entry name" value="GldH_lipo"/>
    <property type="match status" value="1"/>
</dbReference>
<evidence type="ECO:0000313" key="2">
    <source>
        <dbReference type="EMBL" id="MBV4356410.1"/>
    </source>
</evidence>
<dbReference type="Pfam" id="PF14109">
    <property type="entry name" value="GldH_lipo"/>
    <property type="match status" value="1"/>
</dbReference>
<name>A0A9E2SAL9_9BACT</name>
<comment type="caution">
    <text evidence="2">The sequence shown here is derived from an EMBL/GenBank/DDBJ whole genome shotgun (WGS) entry which is preliminary data.</text>
</comment>
<keyword evidence="1" id="KW-0732">Signal</keyword>
<dbReference type="AlphaFoldDB" id="A0A9E2SAL9"/>
<feature type="chain" id="PRO_5039480264" evidence="1">
    <location>
        <begin position="23"/>
        <end position="159"/>
    </location>
</feature>
<accession>A0A9E2SAL9</accession>
<dbReference type="RefSeq" id="WP_217789997.1">
    <property type="nucleotide sequence ID" value="NZ_JAHSPG010000002.1"/>
</dbReference>
<protein>
    <submittedName>
        <fullName evidence="2">Gliding motility lipoprotein GldH</fullName>
    </submittedName>
</protein>
<dbReference type="InterPro" id="IPR020018">
    <property type="entry name" value="Motility-assoc_lipoprot_GldH"/>
</dbReference>
<sequence length="159" mass="18318">MKKYLPIAFVASCLIGILTGCATNDVFEKNVKIKDQQWNAADRQSVQFDIEDTTALYNVFITLRHTDAYKYNNIWLNVYTKAPGDLKGTRQQLDLTLGNNDKGWLGSGMDDIFYHRIRITRDPVHFNKKGTYDFALEQIMRDDPLEHVMNVGLRVEKAN</sequence>
<reference evidence="2" key="1">
    <citation type="submission" date="2021-06" db="EMBL/GenBank/DDBJ databases">
        <authorList>
            <person name="Huq M.A."/>
        </authorList>
    </citation>
    <scope>NUCLEOTIDE SEQUENCE</scope>
    <source>
        <strain evidence="2">MAH-26</strain>
    </source>
</reference>
<feature type="signal peptide" evidence="1">
    <location>
        <begin position="1"/>
        <end position="22"/>
    </location>
</feature>
<dbReference type="EMBL" id="JAHSPG010000002">
    <property type="protein sequence ID" value="MBV4356410.1"/>
    <property type="molecule type" value="Genomic_DNA"/>
</dbReference>
<keyword evidence="2" id="KW-0449">Lipoprotein</keyword>
<evidence type="ECO:0000256" key="1">
    <source>
        <dbReference type="SAM" id="SignalP"/>
    </source>
</evidence>
<proteinExistence type="predicted"/>
<keyword evidence="3" id="KW-1185">Reference proteome</keyword>
<gene>
    <name evidence="2" type="ORF">KTO63_04560</name>
</gene>
<dbReference type="PROSITE" id="PS51257">
    <property type="entry name" value="PROKAR_LIPOPROTEIN"/>
    <property type="match status" value="1"/>
</dbReference>
<evidence type="ECO:0000313" key="3">
    <source>
        <dbReference type="Proteomes" id="UP000812270"/>
    </source>
</evidence>
<dbReference type="Proteomes" id="UP000812270">
    <property type="component" value="Unassembled WGS sequence"/>
</dbReference>